<dbReference type="Gene3D" id="2.10.109.10">
    <property type="entry name" value="Umud Fragment, subunit A"/>
    <property type="match status" value="1"/>
</dbReference>
<sequence length="182" mass="20305">MTKKLQVYFSDGAWRSLQNLMGENGSPSPTLNALLESVSSHDIRPVVARTTVSIPFVLDRVSAGFPSPANDYIDRSIDLNEFLIDNQSATFIVEVNSLSMFNAGIDVGDQLIVDRSLNAHDGEIVIALVDNEFTVKRLIITPQETYLKAENPEYSDIHFLDGQELQIWGVVTSIIKPLRKRK</sequence>
<gene>
    <name evidence="2" type="ORF">SAMN05421749_1036</name>
</gene>
<dbReference type="OrthoDB" id="9787787at2"/>
<feature type="domain" description="Peptidase S24/S26A/S26B/S26C" evidence="1">
    <location>
        <begin position="56"/>
        <end position="171"/>
    </location>
</feature>
<accession>A0A1G6IDJ4</accession>
<dbReference type="SUPFAM" id="SSF51306">
    <property type="entry name" value="LexA/Signal peptidase"/>
    <property type="match status" value="1"/>
</dbReference>
<organism evidence="2 3">
    <name type="scientific">Acinetobacter marinus</name>
    <dbReference type="NCBI Taxonomy" id="281375"/>
    <lineage>
        <taxon>Bacteria</taxon>
        <taxon>Pseudomonadati</taxon>
        <taxon>Pseudomonadota</taxon>
        <taxon>Gammaproteobacteria</taxon>
        <taxon>Moraxellales</taxon>
        <taxon>Moraxellaceae</taxon>
        <taxon>Acinetobacter</taxon>
    </lineage>
</organism>
<dbReference type="CDD" id="cd06529">
    <property type="entry name" value="S24_LexA-like"/>
    <property type="match status" value="1"/>
</dbReference>
<evidence type="ECO:0000313" key="2">
    <source>
        <dbReference type="EMBL" id="SDC04627.1"/>
    </source>
</evidence>
<dbReference type="AlphaFoldDB" id="A0A1G6IDJ4"/>
<dbReference type="PANTHER" id="PTHR33516">
    <property type="entry name" value="LEXA REPRESSOR"/>
    <property type="match status" value="1"/>
</dbReference>
<dbReference type="Pfam" id="PF00717">
    <property type="entry name" value="Peptidase_S24"/>
    <property type="match status" value="1"/>
</dbReference>
<evidence type="ECO:0000313" key="3">
    <source>
        <dbReference type="Proteomes" id="UP000242317"/>
    </source>
</evidence>
<dbReference type="Proteomes" id="UP000242317">
    <property type="component" value="Unassembled WGS sequence"/>
</dbReference>
<dbReference type="InterPro" id="IPR015927">
    <property type="entry name" value="Peptidase_S24_S26A/B/C"/>
</dbReference>
<dbReference type="PANTHER" id="PTHR33516:SF2">
    <property type="entry name" value="LEXA REPRESSOR-RELATED"/>
    <property type="match status" value="1"/>
</dbReference>
<name>A0A1G6IDJ4_9GAMM</name>
<keyword evidence="3" id="KW-1185">Reference proteome</keyword>
<proteinExistence type="predicted"/>
<dbReference type="InterPro" id="IPR036286">
    <property type="entry name" value="LexA/Signal_pep-like_sf"/>
</dbReference>
<dbReference type="InterPro" id="IPR039418">
    <property type="entry name" value="LexA-like"/>
</dbReference>
<protein>
    <submittedName>
        <fullName evidence="2">DNA polymerase V</fullName>
    </submittedName>
</protein>
<reference evidence="3" key="1">
    <citation type="submission" date="2016-09" db="EMBL/GenBank/DDBJ databases">
        <authorList>
            <person name="Varghese N."/>
            <person name="Submissions S."/>
        </authorList>
    </citation>
    <scope>NUCLEOTIDE SEQUENCE [LARGE SCALE GENOMIC DNA]</scope>
    <source>
        <strain evidence="3">ANC 3699</strain>
    </source>
</reference>
<dbReference type="InterPro" id="IPR050077">
    <property type="entry name" value="LexA_repressor"/>
</dbReference>
<dbReference type="EMBL" id="FMYK01000003">
    <property type="protein sequence ID" value="SDC04627.1"/>
    <property type="molecule type" value="Genomic_DNA"/>
</dbReference>
<evidence type="ECO:0000259" key="1">
    <source>
        <dbReference type="Pfam" id="PF00717"/>
    </source>
</evidence>
<dbReference type="NCBIfam" id="NF007621">
    <property type="entry name" value="PRK10276.1"/>
    <property type="match status" value="1"/>
</dbReference>